<dbReference type="HOGENOM" id="CLU_116315_0_0_0"/>
<sequence>MPVFIPKSGEIYRGDERLPAPDPWIRHLAYLMDGAIPIGRWSIGLDPLIGMVPGIGDLLGALISMVIVVRAVQAGVPRVAVARMLANITIDTLVGSIPLFGDAFDFAFKSNLKNLRIYEESLLDRRASTVRHWWFFLLLFLVVVAGFAAIAVGLFALARRVF</sequence>
<dbReference type="InParanoid" id="Q027W4"/>
<evidence type="ECO:0000256" key="1">
    <source>
        <dbReference type="SAM" id="Phobius"/>
    </source>
</evidence>
<dbReference type="PANTHER" id="PTHR35519:SF2">
    <property type="entry name" value="PH DOMAIN PROTEIN"/>
    <property type="match status" value="1"/>
</dbReference>
<proteinExistence type="predicted"/>
<gene>
    <name evidence="2" type="ordered locus">Acid_1703</name>
</gene>
<feature type="transmembrane region" description="Helical" evidence="1">
    <location>
        <begin position="133"/>
        <end position="158"/>
    </location>
</feature>
<evidence type="ECO:0008006" key="3">
    <source>
        <dbReference type="Google" id="ProtNLM"/>
    </source>
</evidence>
<dbReference type="STRING" id="234267.Acid_1703"/>
<dbReference type="KEGG" id="sus:Acid_1703"/>
<dbReference type="OrthoDB" id="513552at2"/>
<name>Q027W4_SOLUE</name>
<reference evidence="2" key="1">
    <citation type="submission" date="2006-10" db="EMBL/GenBank/DDBJ databases">
        <title>Complete sequence of Solibacter usitatus Ellin6076.</title>
        <authorList>
            <consortium name="US DOE Joint Genome Institute"/>
            <person name="Copeland A."/>
            <person name="Lucas S."/>
            <person name="Lapidus A."/>
            <person name="Barry K."/>
            <person name="Detter J.C."/>
            <person name="Glavina del Rio T."/>
            <person name="Hammon N."/>
            <person name="Israni S."/>
            <person name="Dalin E."/>
            <person name="Tice H."/>
            <person name="Pitluck S."/>
            <person name="Thompson L.S."/>
            <person name="Brettin T."/>
            <person name="Bruce D."/>
            <person name="Han C."/>
            <person name="Tapia R."/>
            <person name="Gilna P."/>
            <person name="Schmutz J."/>
            <person name="Larimer F."/>
            <person name="Land M."/>
            <person name="Hauser L."/>
            <person name="Kyrpides N."/>
            <person name="Mikhailova N."/>
            <person name="Janssen P.H."/>
            <person name="Kuske C.R."/>
            <person name="Richardson P."/>
        </authorList>
    </citation>
    <scope>NUCLEOTIDE SEQUENCE</scope>
    <source>
        <strain evidence="2">Ellin6076</strain>
    </source>
</reference>
<dbReference type="eggNOG" id="ENOG5032RYR">
    <property type="taxonomic scope" value="Bacteria"/>
</dbReference>
<organism evidence="2">
    <name type="scientific">Solibacter usitatus (strain Ellin6076)</name>
    <dbReference type="NCBI Taxonomy" id="234267"/>
    <lineage>
        <taxon>Bacteria</taxon>
        <taxon>Pseudomonadati</taxon>
        <taxon>Acidobacteriota</taxon>
        <taxon>Terriglobia</taxon>
        <taxon>Bryobacterales</taxon>
        <taxon>Solibacteraceae</taxon>
        <taxon>Candidatus Solibacter</taxon>
    </lineage>
</organism>
<keyword evidence="1" id="KW-0472">Membrane</keyword>
<dbReference type="EMBL" id="CP000473">
    <property type="protein sequence ID" value="ABJ82693.1"/>
    <property type="molecule type" value="Genomic_DNA"/>
</dbReference>
<feature type="transmembrane region" description="Helical" evidence="1">
    <location>
        <begin position="81"/>
        <end position="101"/>
    </location>
</feature>
<dbReference type="AlphaFoldDB" id="Q027W4"/>
<feature type="transmembrane region" description="Helical" evidence="1">
    <location>
        <begin position="48"/>
        <end position="69"/>
    </location>
</feature>
<protein>
    <recommendedName>
        <fullName evidence="3">DUF4112 domain-containing protein</fullName>
    </recommendedName>
</protein>
<dbReference type="InterPro" id="IPR025187">
    <property type="entry name" value="DUF4112"/>
</dbReference>
<keyword evidence="1" id="KW-0812">Transmembrane</keyword>
<accession>Q027W4</accession>
<dbReference type="Pfam" id="PF13430">
    <property type="entry name" value="DUF4112"/>
    <property type="match status" value="1"/>
</dbReference>
<keyword evidence="1" id="KW-1133">Transmembrane helix</keyword>
<dbReference type="PANTHER" id="PTHR35519">
    <property type="entry name" value="MEMBRANE PROTEINS"/>
    <property type="match status" value="1"/>
</dbReference>
<evidence type="ECO:0000313" key="2">
    <source>
        <dbReference type="EMBL" id="ABJ82693.1"/>
    </source>
</evidence>